<sequence length="57" mass="6048">MNEVLVHKVNLDGTDQPRVGAVEGISVTTSPECTNVVATQDSYSPDSQSQVVVNCMP</sequence>
<organism evidence="1 2">
    <name type="scientific">Phaseolus angularis</name>
    <name type="common">Azuki bean</name>
    <name type="synonym">Vigna angularis</name>
    <dbReference type="NCBI Taxonomy" id="3914"/>
    <lineage>
        <taxon>Eukaryota</taxon>
        <taxon>Viridiplantae</taxon>
        <taxon>Streptophyta</taxon>
        <taxon>Embryophyta</taxon>
        <taxon>Tracheophyta</taxon>
        <taxon>Spermatophyta</taxon>
        <taxon>Magnoliopsida</taxon>
        <taxon>eudicotyledons</taxon>
        <taxon>Gunneridae</taxon>
        <taxon>Pentapetalae</taxon>
        <taxon>rosids</taxon>
        <taxon>fabids</taxon>
        <taxon>Fabales</taxon>
        <taxon>Fabaceae</taxon>
        <taxon>Papilionoideae</taxon>
        <taxon>50 kb inversion clade</taxon>
        <taxon>NPAAA clade</taxon>
        <taxon>indigoferoid/millettioid clade</taxon>
        <taxon>Phaseoleae</taxon>
        <taxon>Vigna</taxon>
    </lineage>
</organism>
<protein>
    <submittedName>
        <fullName evidence="1">Uncharacterized protein</fullName>
    </submittedName>
</protein>
<gene>
    <name evidence="1" type="ORF">LR48_Vigan549s006300</name>
</gene>
<name>A0A0L9TDB5_PHAAN</name>
<accession>A0A0L9TDB5</accession>
<dbReference type="Proteomes" id="UP000053144">
    <property type="component" value="Unassembled WGS sequence"/>
</dbReference>
<evidence type="ECO:0000313" key="1">
    <source>
        <dbReference type="EMBL" id="KOM28508.1"/>
    </source>
</evidence>
<dbReference type="Gramene" id="KOM28508">
    <property type="protein sequence ID" value="KOM28508"/>
    <property type="gene ID" value="LR48_Vigan549s006300"/>
</dbReference>
<dbReference type="AlphaFoldDB" id="A0A0L9TDB5"/>
<reference evidence="2" key="1">
    <citation type="journal article" date="2015" name="Proc. Natl. Acad. Sci. U.S.A.">
        <title>Genome sequencing of adzuki bean (Vigna angularis) provides insight into high starch and low fat accumulation and domestication.</title>
        <authorList>
            <person name="Yang K."/>
            <person name="Tian Z."/>
            <person name="Chen C."/>
            <person name="Luo L."/>
            <person name="Zhao B."/>
            <person name="Wang Z."/>
            <person name="Yu L."/>
            <person name="Li Y."/>
            <person name="Sun Y."/>
            <person name="Li W."/>
            <person name="Chen Y."/>
            <person name="Li Y."/>
            <person name="Zhang Y."/>
            <person name="Ai D."/>
            <person name="Zhao J."/>
            <person name="Shang C."/>
            <person name="Ma Y."/>
            <person name="Wu B."/>
            <person name="Wang M."/>
            <person name="Gao L."/>
            <person name="Sun D."/>
            <person name="Zhang P."/>
            <person name="Guo F."/>
            <person name="Wang W."/>
            <person name="Li Y."/>
            <person name="Wang J."/>
            <person name="Varshney R.K."/>
            <person name="Wang J."/>
            <person name="Ling H.Q."/>
            <person name="Wan P."/>
        </authorList>
    </citation>
    <scope>NUCLEOTIDE SEQUENCE</scope>
    <source>
        <strain evidence="2">cv. Jingnong 6</strain>
    </source>
</reference>
<proteinExistence type="predicted"/>
<evidence type="ECO:0000313" key="2">
    <source>
        <dbReference type="Proteomes" id="UP000053144"/>
    </source>
</evidence>
<dbReference type="EMBL" id="KQ258436">
    <property type="protein sequence ID" value="KOM28508.1"/>
    <property type="molecule type" value="Genomic_DNA"/>
</dbReference>